<accession>A0A1Y2I006</accession>
<dbReference type="Gene3D" id="1.20.5.340">
    <property type="match status" value="1"/>
</dbReference>
<dbReference type="OrthoDB" id="5590666at2759"/>
<feature type="compositionally biased region" description="Polar residues" evidence="2">
    <location>
        <begin position="296"/>
        <end position="306"/>
    </location>
</feature>
<protein>
    <recommendedName>
        <fullName evidence="5">SWI5-dependent HO expression protein 3</fullName>
    </recommendedName>
</protein>
<reference evidence="3 4" key="1">
    <citation type="submission" date="2016-07" db="EMBL/GenBank/DDBJ databases">
        <title>Pervasive Adenine N6-methylation of Active Genes in Fungi.</title>
        <authorList>
            <consortium name="DOE Joint Genome Institute"/>
            <person name="Mondo S.J."/>
            <person name="Dannebaum R.O."/>
            <person name="Kuo R.C."/>
            <person name="Labutti K."/>
            <person name="Haridas S."/>
            <person name="Kuo A."/>
            <person name="Salamov A."/>
            <person name="Ahrendt S.R."/>
            <person name="Lipzen A."/>
            <person name="Sullivan W."/>
            <person name="Andreopoulos W.B."/>
            <person name="Clum A."/>
            <person name="Lindquist E."/>
            <person name="Daum C."/>
            <person name="Ramamoorthy G.K."/>
            <person name="Gryganskyi A."/>
            <person name="Culley D."/>
            <person name="Magnuson J.K."/>
            <person name="James T.Y."/>
            <person name="O'Malley M.A."/>
            <person name="Stajich J.E."/>
            <person name="Spatafora J.W."/>
            <person name="Visel A."/>
            <person name="Grigoriev I.V."/>
        </authorList>
    </citation>
    <scope>NUCLEOTIDE SEQUENCE [LARGE SCALE GENOMIC DNA]</scope>
    <source>
        <strain evidence="3 4">PL171</strain>
    </source>
</reference>
<organism evidence="3 4">
    <name type="scientific">Catenaria anguillulae PL171</name>
    <dbReference type="NCBI Taxonomy" id="765915"/>
    <lineage>
        <taxon>Eukaryota</taxon>
        <taxon>Fungi</taxon>
        <taxon>Fungi incertae sedis</taxon>
        <taxon>Blastocladiomycota</taxon>
        <taxon>Blastocladiomycetes</taxon>
        <taxon>Blastocladiales</taxon>
        <taxon>Catenariaceae</taxon>
        <taxon>Catenaria</taxon>
    </lineage>
</organism>
<evidence type="ECO:0000256" key="2">
    <source>
        <dbReference type="SAM" id="MobiDB-lite"/>
    </source>
</evidence>
<evidence type="ECO:0000313" key="4">
    <source>
        <dbReference type="Proteomes" id="UP000193411"/>
    </source>
</evidence>
<evidence type="ECO:0000313" key="3">
    <source>
        <dbReference type="EMBL" id="ORZ39311.1"/>
    </source>
</evidence>
<evidence type="ECO:0000256" key="1">
    <source>
        <dbReference type="SAM" id="Coils"/>
    </source>
</evidence>
<feature type="region of interest" description="Disordered" evidence="2">
    <location>
        <begin position="234"/>
        <end position="306"/>
    </location>
</feature>
<proteinExistence type="predicted"/>
<feature type="compositionally biased region" description="Low complexity" evidence="2">
    <location>
        <begin position="237"/>
        <end position="267"/>
    </location>
</feature>
<dbReference type="Proteomes" id="UP000193411">
    <property type="component" value="Unassembled WGS sequence"/>
</dbReference>
<gene>
    <name evidence="3" type="ORF">BCR44DRAFT_1483047</name>
</gene>
<feature type="region of interest" description="Disordered" evidence="2">
    <location>
        <begin position="1"/>
        <end position="60"/>
    </location>
</feature>
<comment type="caution">
    <text evidence="3">The sequence shown here is derived from an EMBL/GenBank/DDBJ whole genome shotgun (WGS) entry which is preliminary data.</text>
</comment>
<evidence type="ECO:0008006" key="5">
    <source>
        <dbReference type="Google" id="ProtNLM"/>
    </source>
</evidence>
<keyword evidence="1" id="KW-0175">Coiled coil</keyword>
<feature type="coiled-coil region" evidence="1">
    <location>
        <begin position="85"/>
        <end position="154"/>
    </location>
</feature>
<name>A0A1Y2I006_9FUNG</name>
<dbReference type="AlphaFoldDB" id="A0A1Y2I006"/>
<dbReference type="EMBL" id="MCFL01000006">
    <property type="protein sequence ID" value="ORZ39311.1"/>
    <property type="molecule type" value="Genomic_DNA"/>
</dbReference>
<feature type="compositionally biased region" description="Low complexity" evidence="2">
    <location>
        <begin position="1"/>
        <end position="33"/>
    </location>
</feature>
<sequence length="324" mass="34038">MSTSASTPTSAVATPVSELRASSPATPVTAAPSPRRKVRHVQIQAGARRPTLASAESQTDPMPADINGAAVAAAAAASGEDGGLLSVLQSQNASLQSNVSTLNTEVTTLQGENADLQARLASLESDLHAARTYAGNLEVQYSDLRTQYSSLRDQHGAATHHAEALETSRRHTAATSRLQQTLEMERAQHAAQNEEFERLSRAAYAKMKQLILERIDLAVDEMLGGGFGSGMGGAGTPGTVAASPGSSSHSSSNPQQQQPGQMGAPSPLHYQHPQSPHSAGGRPATAPMYAGGYPRQRSQQARSSLVATCPWPRRPVRPVQMGPW</sequence>
<keyword evidence="4" id="KW-1185">Reference proteome</keyword>